<organism evidence="12">
    <name type="scientific">viral metagenome</name>
    <dbReference type="NCBI Taxonomy" id="1070528"/>
    <lineage>
        <taxon>unclassified sequences</taxon>
        <taxon>metagenomes</taxon>
        <taxon>organismal metagenomes</taxon>
    </lineage>
</organism>
<dbReference type="PANTHER" id="PTHR13451">
    <property type="entry name" value="CLASS II CROSSOVER JUNCTION ENDONUCLEASE MUS81"/>
    <property type="match status" value="1"/>
</dbReference>
<evidence type="ECO:0000259" key="11">
    <source>
        <dbReference type="SMART" id="SM00891"/>
    </source>
</evidence>
<dbReference type="InterPro" id="IPR033309">
    <property type="entry name" value="Mus81"/>
</dbReference>
<dbReference type="Gene3D" id="3.40.50.10130">
    <property type="match status" value="1"/>
</dbReference>
<dbReference type="InterPro" id="IPR006166">
    <property type="entry name" value="ERCC4_domain"/>
</dbReference>
<dbReference type="InterPro" id="IPR042530">
    <property type="entry name" value="EME1/EME2_C"/>
</dbReference>
<keyword evidence="9" id="KW-0233">DNA recombination</keyword>
<accession>A0A6C0LZ59</accession>
<evidence type="ECO:0000256" key="7">
    <source>
        <dbReference type="ARBA" id="ARBA00022801"/>
    </source>
</evidence>
<evidence type="ECO:0000256" key="10">
    <source>
        <dbReference type="ARBA" id="ARBA00023204"/>
    </source>
</evidence>
<keyword evidence="7" id="KW-0378">Hydrolase</keyword>
<evidence type="ECO:0000256" key="9">
    <source>
        <dbReference type="ARBA" id="ARBA00023172"/>
    </source>
</evidence>
<dbReference type="GO" id="GO:0000727">
    <property type="term" value="P:double-strand break repair via break-induced replication"/>
    <property type="evidence" value="ECO:0007669"/>
    <property type="project" value="TreeGrafter"/>
</dbReference>
<protein>
    <recommendedName>
        <fullName evidence="11">ERCC4 domain-containing protein</fullName>
    </recommendedName>
</protein>
<evidence type="ECO:0000313" key="12">
    <source>
        <dbReference type="EMBL" id="QHU36136.1"/>
    </source>
</evidence>
<dbReference type="SMART" id="SM00891">
    <property type="entry name" value="ERCC4"/>
    <property type="match status" value="1"/>
</dbReference>
<keyword evidence="4" id="KW-0479">Metal-binding</keyword>
<dbReference type="EMBL" id="MN740632">
    <property type="protein sequence ID" value="QHU36136.1"/>
    <property type="molecule type" value="Genomic_DNA"/>
</dbReference>
<evidence type="ECO:0000256" key="4">
    <source>
        <dbReference type="ARBA" id="ARBA00022723"/>
    </source>
</evidence>
<dbReference type="GO" id="GO:0048476">
    <property type="term" value="C:Holliday junction resolvase complex"/>
    <property type="evidence" value="ECO:0007669"/>
    <property type="project" value="TreeGrafter"/>
</dbReference>
<evidence type="ECO:0000256" key="2">
    <source>
        <dbReference type="ARBA" id="ARBA00010015"/>
    </source>
</evidence>
<sequence length="265" mass="29349">MLIRVDIREDVLYGLFHANIGTHATNTTHELRSESLPVGDVIISSPDGETDYIVFERKSLADLAASIRDGRYKEQSLRLQALPNVHNHNVVYIVEGDFSRYSERFSKIGKGALQSAMCSLNYYKGFSVVRCMSIAETFEIILSYANKLAASPAPYGYYHTVHKDADANANANANADADYCSALKVKQVKCENITPQNIGEIMLCNIPGVSNKTAAAVMKKYGTLRALMEALQACGSGECLDDIRLETQRRLSKQCIQTIYNFLMG</sequence>
<dbReference type="GO" id="GO:0046872">
    <property type="term" value="F:metal ion binding"/>
    <property type="evidence" value="ECO:0007669"/>
    <property type="project" value="UniProtKB-KW"/>
</dbReference>
<proteinExistence type="inferred from homology"/>
<dbReference type="GO" id="GO:0006308">
    <property type="term" value="P:DNA catabolic process"/>
    <property type="evidence" value="ECO:0007669"/>
    <property type="project" value="InterPro"/>
</dbReference>
<dbReference type="PANTHER" id="PTHR13451:SF0">
    <property type="entry name" value="CROSSOVER JUNCTION ENDONUCLEASE MUS81"/>
    <property type="match status" value="1"/>
</dbReference>
<keyword evidence="3" id="KW-0540">Nuclease</keyword>
<evidence type="ECO:0000256" key="8">
    <source>
        <dbReference type="ARBA" id="ARBA00022842"/>
    </source>
</evidence>
<dbReference type="GO" id="GO:0005634">
    <property type="term" value="C:nucleus"/>
    <property type="evidence" value="ECO:0007669"/>
    <property type="project" value="TreeGrafter"/>
</dbReference>
<name>A0A6C0LZ59_9ZZZZ</name>
<dbReference type="GO" id="GO:0003677">
    <property type="term" value="F:DNA binding"/>
    <property type="evidence" value="ECO:0007669"/>
    <property type="project" value="InterPro"/>
</dbReference>
<dbReference type="AlphaFoldDB" id="A0A6C0LZ59"/>
<keyword evidence="10" id="KW-0234">DNA repair</keyword>
<evidence type="ECO:0000256" key="6">
    <source>
        <dbReference type="ARBA" id="ARBA00022763"/>
    </source>
</evidence>
<dbReference type="Pfam" id="PF02732">
    <property type="entry name" value="ERCC4"/>
    <property type="match status" value="1"/>
</dbReference>
<keyword evidence="6" id="KW-0227">DNA damage</keyword>
<reference evidence="12" key="1">
    <citation type="journal article" date="2020" name="Nature">
        <title>Giant virus diversity and host interactions through global metagenomics.</title>
        <authorList>
            <person name="Schulz F."/>
            <person name="Roux S."/>
            <person name="Paez-Espino D."/>
            <person name="Jungbluth S."/>
            <person name="Walsh D.A."/>
            <person name="Denef V.J."/>
            <person name="McMahon K.D."/>
            <person name="Konstantinidis K.T."/>
            <person name="Eloe-Fadrosh E.A."/>
            <person name="Kyrpides N.C."/>
            <person name="Woyke T."/>
        </authorList>
    </citation>
    <scope>NUCLEOTIDE SEQUENCE</scope>
    <source>
        <strain evidence="12">GVMAG-S-1035124-57</strain>
    </source>
</reference>
<dbReference type="GO" id="GO:0031573">
    <property type="term" value="P:mitotic intra-S DNA damage checkpoint signaling"/>
    <property type="evidence" value="ECO:0007669"/>
    <property type="project" value="TreeGrafter"/>
</dbReference>
<dbReference type="GO" id="GO:0048257">
    <property type="term" value="F:3'-flap endonuclease activity"/>
    <property type="evidence" value="ECO:0007669"/>
    <property type="project" value="TreeGrafter"/>
</dbReference>
<dbReference type="InterPro" id="IPR011335">
    <property type="entry name" value="Restrct_endonuc-II-like"/>
</dbReference>
<comment type="similarity">
    <text evidence="2">Belongs to the XPF family.</text>
</comment>
<keyword evidence="8" id="KW-0460">Magnesium</keyword>
<dbReference type="GO" id="GO:0008821">
    <property type="term" value="F:crossover junction DNA endonuclease activity"/>
    <property type="evidence" value="ECO:0007669"/>
    <property type="project" value="InterPro"/>
</dbReference>
<comment type="cofactor">
    <cofactor evidence="1">
        <name>Mg(2+)</name>
        <dbReference type="ChEBI" id="CHEBI:18420"/>
    </cofactor>
</comment>
<dbReference type="Gene3D" id="1.10.150.670">
    <property type="entry name" value="Crossover junction endonuclease EME1, DNA-binding domain"/>
    <property type="match status" value="1"/>
</dbReference>
<evidence type="ECO:0000256" key="3">
    <source>
        <dbReference type="ARBA" id="ARBA00022722"/>
    </source>
</evidence>
<dbReference type="SUPFAM" id="SSF52980">
    <property type="entry name" value="Restriction endonuclease-like"/>
    <property type="match status" value="1"/>
</dbReference>
<evidence type="ECO:0000256" key="1">
    <source>
        <dbReference type="ARBA" id="ARBA00001946"/>
    </source>
</evidence>
<dbReference type="GO" id="GO:0000712">
    <property type="term" value="P:resolution of meiotic recombination intermediates"/>
    <property type="evidence" value="ECO:0007669"/>
    <property type="project" value="TreeGrafter"/>
</dbReference>
<evidence type="ECO:0000256" key="5">
    <source>
        <dbReference type="ARBA" id="ARBA00022759"/>
    </source>
</evidence>
<keyword evidence="5" id="KW-0255">Endonuclease</keyword>
<feature type="domain" description="ERCC4" evidence="11">
    <location>
        <begin position="2"/>
        <end position="98"/>
    </location>
</feature>